<sequence>MGRPQRYRGVRQRHWGSWVSEIRHPLLKTRVWLGTFETAEDAAHAYDEAARLICGIGARTNFPLDPNADPVLHSSPKIQMLSSTLSAKLQRRYLASPLQGRKDRNVQQQQQQQQVENHHTRMEQSLTCLCLDTEQSKLGIWQKKTGSTHAEANWLSRKVEFSSSYSNSPTIVLKSEPSTTDQSCKKEEEKLIASEMIEELLGYNNSHAAQFELRSPSVTTSDSSCSSSTSCCLTAYS</sequence>
<accession>A0ABP1AC77</accession>
<evidence type="ECO:0000256" key="1">
    <source>
        <dbReference type="ARBA" id="ARBA00004123"/>
    </source>
</evidence>
<gene>
    <name evidence="7" type="ORF">CSSPJE1EN2_LOCUS3141</name>
</gene>
<feature type="domain" description="AP2/ERF" evidence="6">
    <location>
        <begin position="6"/>
        <end position="63"/>
    </location>
</feature>
<comment type="subcellular location">
    <subcellularLocation>
        <location evidence="1">Nucleus</location>
    </subcellularLocation>
</comment>
<keyword evidence="3" id="KW-0238">DNA-binding</keyword>
<evidence type="ECO:0000256" key="4">
    <source>
        <dbReference type="ARBA" id="ARBA00023163"/>
    </source>
</evidence>
<dbReference type="EMBL" id="OZ023712">
    <property type="protein sequence ID" value="CAK9860146.1"/>
    <property type="molecule type" value="Genomic_DNA"/>
</dbReference>
<dbReference type="PANTHER" id="PTHR31194">
    <property type="entry name" value="SHN SHINE , DNA BINDING / TRANSCRIPTION FACTOR"/>
    <property type="match status" value="1"/>
</dbReference>
<keyword evidence="2" id="KW-0805">Transcription regulation</keyword>
<dbReference type="PROSITE" id="PS51032">
    <property type="entry name" value="AP2_ERF"/>
    <property type="match status" value="1"/>
</dbReference>
<dbReference type="PANTHER" id="PTHR31194:SF192">
    <property type="entry name" value="OS02G0797100 PROTEIN"/>
    <property type="match status" value="1"/>
</dbReference>
<evidence type="ECO:0000256" key="3">
    <source>
        <dbReference type="ARBA" id="ARBA00023125"/>
    </source>
</evidence>
<protein>
    <recommendedName>
        <fullName evidence="6">AP2/ERF domain-containing protein</fullName>
    </recommendedName>
</protein>
<evidence type="ECO:0000313" key="7">
    <source>
        <dbReference type="EMBL" id="CAK9860146.1"/>
    </source>
</evidence>
<keyword evidence="8" id="KW-1185">Reference proteome</keyword>
<evidence type="ECO:0000256" key="5">
    <source>
        <dbReference type="ARBA" id="ARBA00023242"/>
    </source>
</evidence>
<dbReference type="PRINTS" id="PR00367">
    <property type="entry name" value="ETHRSPELEMNT"/>
</dbReference>
<dbReference type="InterPro" id="IPR016177">
    <property type="entry name" value="DNA-bd_dom_sf"/>
</dbReference>
<evidence type="ECO:0000256" key="2">
    <source>
        <dbReference type="ARBA" id="ARBA00023015"/>
    </source>
</evidence>
<proteinExistence type="predicted"/>
<dbReference type="Proteomes" id="UP001497522">
    <property type="component" value="Chromosome 11"/>
</dbReference>
<keyword evidence="4" id="KW-0804">Transcription</keyword>
<dbReference type="InterPro" id="IPR050913">
    <property type="entry name" value="AP2/ERF_ERF"/>
</dbReference>
<dbReference type="Gene3D" id="3.30.730.10">
    <property type="entry name" value="AP2/ERF domain"/>
    <property type="match status" value="1"/>
</dbReference>
<dbReference type="CDD" id="cd00018">
    <property type="entry name" value="AP2"/>
    <property type="match status" value="1"/>
</dbReference>
<dbReference type="InterPro" id="IPR036955">
    <property type="entry name" value="AP2/ERF_dom_sf"/>
</dbReference>
<dbReference type="SUPFAM" id="SSF54171">
    <property type="entry name" value="DNA-binding domain"/>
    <property type="match status" value="1"/>
</dbReference>
<reference evidence="7" key="1">
    <citation type="submission" date="2024-03" db="EMBL/GenBank/DDBJ databases">
        <authorList>
            <consortium name="ELIXIR-Norway"/>
            <consortium name="Elixir Norway"/>
        </authorList>
    </citation>
    <scope>NUCLEOTIDE SEQUENCE</scope>
</reference>
<name>A0ABP1AC77_9BRYO</name>
<keyword evidence="5" id="KW-0539">Nucleus</keyword>
<evidence type="ECO:0000313" key="8">
    <source>
        <dbReference type="Proteomes" id="UP001497522"/>
    </source>
</evidence>
<organism evidence="7 8">
    <name type="scientific">Sphagnum jensenii</name>
    <dbReference type="NCBI Taxonomy" id="128206"/>
    <lineage>
        <taxon>Eukaryota</taxon>
        <taxon>Viridiplantae</taxon>
        <taxon>Streptophyta</taxon>
        <taxon>Embryophyta</taxon>
        <taxon>Bryophyta</taxon>
        <taxon>Sphagnophytina</taxon>
        <taxon>Sphagnopsida</taxon>
        <taxon>Sphagnales</taxon>
        <taxon>Sphagnaceae</taxon>
        <taxon>Sphagnum</taxon>
    </lineage>
</organism>
<dbReference type="Pfam" id="PF00847">
    <property type="entry name" value="AP2"/>
    <property type="match status" value="1"/>
</dbReference>
<dbReference type="InterPro" id="IPR001471">
    <property type="entry name" value="AP2/ERF_dom"/>
</dbReference>
<evidence type="ECO:0000259" key="6">
    <source>
        <dbReference type="PROSITE" id="PS51032"/>
    </source>
</evidence>
<dbReference type="SMART" id="SM00380">
    <property type="entry name" value="AP2"/>
    <property type="match status" value="1"/>
</dbReference>